<dbReference type="PANTHER" id="PTHR34218">
    <property type="entry name" value="PEPTIDASE S45 PENICILLIN AMIDASE"/>
    <property type="match status" value="1"/>
</dbReference>
<dbReference type="PANTHER" id="PTHR34218:SF3">
    <property type="entry name" value="ACYL-HOMOSERINE LACTONE ACYLASE PVDQ"/>
    <property type="match status" value="1"/>
</dbReference>
<organism evidence="6 7">
    <name type="scientific">Caldimonas brevitalea</name>
    <dbReference type="NCBI Taxonomy" id="413882"/>
    <lineage>
        <taxon>Bacteria</taxon>
        <taxon>Pseudomonadati</taxon>
        <taxon>Pseudomonadota</taxon>
        <taxon>Betaproteobacteria</taxon>
        <taxon>Burkholderiales</taxon>
        <taxon>Sphaerotilaceae</taxon>
        <taxon>Caldimonas</taxon>
    </lineage>
</organism>
<dbReference type="Pfam" id="PF01804">
    <property type="entry name" value="Penicil_amidase"/>
    <property type="match status" value="1"/>
</dbReference>
<keyword evidence="4" id="KW-0865">Zymogen</keyword>
<dbReference type="InterPro" id="IPR023343">
    <property type="entry name" value="Penicillin_amidase_dom1"/>
</dbReference>
<dbReference type="AlphaFoldDB" id="A0A0G3BFF0"/>
<gene>
    <name evidence="6" type="ORF">AAW51_0007</name>
</gene>
<evidence type="ECO:0000256" key="1">
    <source>
        <dbReference type="ARBA" id="ARBA00006586"/>
    </source>
</evidence>
<dbReference type="OrthoDB" id="9760084at2"/>
<dbReference type="Gene3D" id="3.60.20.10">
    <property type="entry name" value="Glutamine Phosphoribosylpyrophosphate, subunit 1, domain 1"/>
    <property type="match status" value="1"/>
</dbReference>
<evidence type="ECO:0000256" key="3">
    <source>
        <dbReference type="ARBA" id="ARBA00022801"/>
    </source>
</evidence>
<dbReference type="InterPro" id="IPR029055">
    <property type="entry name" value="Ntn_hydrolases_N"/>
</dbReference>
<dbReference type="Proteomes" id="UP000035352">
    <property type="component" value="Chromosome"/>
</dbReference>
<keyword evidence="3" id="KW-0378">Hydrolase</keyword>
<dbReference type="Gene3D" id="1.10.1400.10">
    <property type="match status" value="1"/>
</dbReference>
<dbReference type="STRING" id="413882.AAW51_0007"/>
<reference evidence="6 7" key="1">
    <citation type="submission" date="2015-05" db="EMBL/GenBank/DDBJ databases">
        <authorList>
            <person name="Tang B."/>
            <person name="Yu Y."/>
        </authorList>
    </citation>
    <scope>NUCLEOTIDE SEQUENCE [LARGE SCALE GENOMIC DNA]</scope>
    <source>
        <strain evidence="6 7">DSM 7029</strain>
    </source>
</reference>
<sequence>MQPLSRLIGSPAIAVLLGVLAACGGGDPPPAPRPEPRPTPGPTFAAEIRRTAFGIPHILARDEAGLGYGVGHAYAQDNLCVVAEKFMSLRGERSRHYGPGEPDAAAPEGAHLASDYAHRLIGDDASVQAYQRAQTPEVQALHAGWVAGYNRYLRDTPRLKLPDACRDAAWLRPIEPADLARLMRYYTTLMGLSGWAVALSAAQPPAPQSSLPVAGPPATVNRRERALMRLTQRRAPASNSIAFGRDTSANGRGLLLGNPHFPWTGVERLYQLHLTLPGKLDVMGASLPGMAVVGLGFTHEFAWSHTASKAAHATFYQLELDPADPTRYVVDGISKPMARRRLTLDVLGPDGRLRPQSRVFYSTEFGPVVVSPDLFEWTPTTAYALRDTNAHNHWMVAQWHALNRAASLAEVKAAHQSLVGNPWNNTLAADRHGRTLFLDVSPVPQLSAAKVSRCQLASHADMAVYGLWVLSGNRSDCHWDDVPGAVHPGTVPGPQLPVLERDDYVHNANNSAWMTQPAAPLTGYSPVVSLQDVPLGRRTRMGLRQIEDRLSGRDGLPGRRVSLQQLQDFVMGNRVHLADLVLDDLLALCRPGHPLHDDADSPCPALCAWDRTANLDAGIGYGYLEALLPYLDEHPEVWRVPFDPRDPVYTPRGLDLRTPLVEAGLVAALRAAVQSVHASGWQPGMRWGEVQGVTRGRERIPIHGGDEGLGVYNSVYSTPSGPGQREVYDGTSYVQAVAFDADGPHAEALLSYSQSTDPASPHFADQTRRFSRKAWLRLPFTEAEIRADPGYRRLRIEE</sequence>
<dbReference type="KEGG" id="pbh:AAW51_0007"/>
<comment type="similarity">
    <text evidence="1">Belongs to the peptidase S45 family.</text>
</comment>
<evidence type="ECO:0000256" key="5">
    <source>
        <dbReference type="SAM" id="SignalP"/>
    </source>
</evidence>
<dbReference type="GO" id="GO:0016811">
    <property type="term" value="F:hydrolase activity, acting on carbon-nitrogen (but not peptide) bonds, in linear amides"/>
    <property type="evidence" value="ECO:0007669"/>
    <property type="project" value="InterPro"/>
</dbReference>
<dbReference type="InterPro" id="IPR002692">
    <property type="entry name" value="S45"/>
</dbReference>
<feature type="chain" id="PRO_5005183884" evidence="5">
    <location>
        <begin position="22"/>
        <end position="798"/>
    </location>
</feature>
<feature type="signal peptide" evidence="5">
    <location>
        <begin position="1"/>
        <end position="21"/>
    </location>
</feature>
<evidence type="ECO:0000256" key="4">
    <source>
        <dbReference type="ARBA" id="ARBA00023145"/>
    </source>
</evidence>
<dbReference type="PROSITE" id="PS51257">
    <property type="entry name" value="PROKAR_LIPOPROTEIN"/>
    <property type="match status" value="1"/>
</dbReference>
<proteinExistence type="inferred from homology"/>
<keyword evidence="7" id="KW-1185">Reference proteome</keyword>
<keyword evidence="2 5" id="KW-0732">Signal</keyword>
<evidence type="ECO:0000313" key="7">
    <source>
        <dbReference type="Proteomes" id="UP000035352"/>
    </source>
</evidence>
<name>A0A0G3BFF0_9BURK</name>
<dbReference type="SUPFAM" id="SSF56235">
    <property type="entry name" value="N-terminal nucleophile aminohydrolases (Ntn hydrolases)"/>
    <property type="match status" value="1"/>
</dbReference>
<dbReference type="SMR" id="A0A0G3BFF0"/>
<dbReference type="GO" id="GO:0017000">
    <property type="term" value="P:antibiotic biosynthetic process"/>
    <property type="evidence" value="ECO:0007669"/>
    <property type="project" value="InterPro"/>
</dbReference>
<dbReference type="Gene3D" id="2.30.120.10">
    <property type="match status" value="1"/>
</dbReference>
<accession>A0A0G3BFF0</accession>
<dbReference type="InterPro" id="IPR043146">
    <property type="entry name" value="Penicillin_amidase_N_B-knob"/>
</dbReference>
<evidence type="ECO:0000256" key="2">
    <source>
        <dbReference type="ARBA" id="ARBA00022729"/>
    </source>
</evidence>
<dbReference type="Gene3D" id="1.10.439.10">
    <property type="entry name" value="Penicillin Amidohydrolase, domain 1"/>
    <property type="match status" value="1"/>
</dbReference>
<evidence type="ECO:0000313" key="6">
    <source>
        <dbReference type="EMBL" id="AKJ26698.1"/>
    </source>
</evidence>
<protein>
    <submittedName>
        <fullName evidence="6">Acyl-homoserine lactone acylase PvdQ</fullName>
    </submittedName>
</protein>
<dbReference type="RefSeq" id="WP_053013204.1">
    <property type="nucleotide sequence ID" value="NZ_CP011371.1"/>
</dbReference>
<dbReference type="InterPro" id="IPR043147">
    <property type="entry name" value="Penicillin_amidase_A-knob"/>
</dbReference>
<dbReference type="EMBL" id="CP011371">
    <property type="protein sequence ID" value="AKJ26698.1"/>
    <property type="molecule type" value="Genomic_DNA"/>
</dbReference>
<dbReference type="PATRIC" id="fig|413882.6.peg.7"/>